<feature type="compositionally biased region" description="Low complexity" evidence="1">
    <location>
        <begin position="347"/>
        <end position="379"/>
    </location>
</feature>
<reference evidence="2" key="1">
    <citation type="submission" date="2022-10" db="EMBL/GenBank/DDBJ databases">
        <title>The complete genomes of actinobacterial strains from the NBC collection.</title>
        <authorList>
            <person name="Joergensen T.S."/>
            <person name="Alvarez Arevalo M."/>
            <person name="Sterndorff E.B."/>
            <person name="Faurdal D."/>
            <person name="Vuksanovic O."/>
            <person name="Mourched A.-S."/>
            <person name="Charusanti P."/>
            <person name="Shaw S."/>
            <person name="Blin K."/>
            <person name="Weber T."/>
        </authorList>
    </citation>
    <scope>NUCLEOTIDE SEQUENCE</scope>
    <source>
        <strain evidence="2">NBC_01432</strain>
    </source>
</reference>
<evidence type="ECO:0008006" key="4">
    <source>
        <dbReference type="Google" id="ProtNLM"/>
    </source>
</evidence>
<accession>A0ABZ2A278</accession>
<dbReference type="EMBL" id="CP109495">
    <property type="protein sequence ID" value="WUX52815.1"/>
    <property type="molecule type" value="Genomic_DNA"/>
</dbReference>
<dbReference type="RefSeq" id="WP_329076469.1">
    <property type="nucleotide sequence ID" value="NZ_CP109495.1"/>
</dbReference>
<keyword evidence="3" id="KW-1185">Reference proteome</keyword>
<evidence type="ECO:0000313" key="3">
    <source>
        <dbReference type="Proteomes" id="UP001432209"/>
    </source>
</evidence>
<feature type="region of interest" description="Disordered" evidence="1">
    <location>
        <begin position="243"/>
        <end position="379"/>
    </location>
</feature>
<protein>
    <recommendedName>
        <fullName evidence="4">Extensin</fullName>
    </recommendedName>
</protein>
<feature type="compositionally biased region" description="Polar residues" evidence="1">
    <location>
        <begin position="180"/>
        <end position="190"/>
    </location>
</feature>
<feature type="compositionally biased region" description="Low complexity" evidence="1">
    <location>
        <begin position="154"/>
        <end position="175"/>
    </location>
</feature>
<organism evidence="2 3">
    <name type="scientific">Streptomyces niveus</name>
    <name type="common">Streptomyces spheroides</name>
    <dbReference type="NCBI Taxonomy" id="193462"/>
    <lineage>
        <taxon>Bacteria</taxon>
        <taxon>Bacillati</taxon>
        <taxon>Actinomycetota</taxon>
        <taxon>Actinomycetes</taxon>
        <taxon>Kitasatosporales</taxon>
        <taxon>Streptomycetaceae</taxon>
        <taxon>Streptomyces</taxon>
    </lineage>
</organism>
<feature type="compositionally biased region" description="Low complexity" evidence="1">
    <location>
        <begin position="297"/>
        <end position="315"/>
    </location>
</feature>
<dbReference type="Proteomes" id="UP001432209">
    <property type="component" value="Chromosome"/>
</dbReference>
<feature type="compositionally biased region" description="Gly residues" evidence="1">
    <location>
        <begin position="269"/>
        <end position="296"/>
    </location>
</feature>
<name>A0ABZ2A278_STRNV</name>
<gene>
    <name evidence="2" type="ORF">OG442_15405</name>
</gene>
<feature type="region of interest" description="Disordered" evidence="1">
    <location>
        <begin position="137"/>
        <end position="213"/>
    </location>
</feature>
<feature type="compositionally biased region" description="Gly residues" evidence="1">
    <location>
        <begin position="316"/>
        <end position="325"/>
    </location>
</feature>
<proteinExistence type="predicted"/>
<evidence type="ECO:0000256" key="1">
    <source>
        <dbReference type="SAM" id="MobiDB-lite"/>
    </source>
</evidence>
<evidence type="ECO:0000313" key="2">
    <source>
        <dbReference type="EMBL" id="WUX52815.1"/>
    </source>
</evidence>
<sequence>MAHERETWLDHGVAELLLRGRPVGTTGEHAQAQADRLARALEEAVPVAYADSAELPGEAAALAAFRQSVGTTAGPAGARSWDADDAGIGTVRLAPERRGIRLPSVGRPLRLGMAAAMAGCALSGVAAGAGFLYAPSAGESPPRPSNSISDALTPAPLVSESPSSSLNTPPLSSDPGAGTDSDSPGASSDAMTGDPVDKGRKSQGTGNGWKKGGGEKWYAKLVQACQEYRNGTISAGKRKLLEDAAKGPQGVNRLCNQLLSGGGRHDGAQGTGGSSSGGSSNGGGSNGGSSGGGGVDGPQSSGPIEGPVEGVTPSETGGGTGGGSDGPSSEWPGGEYGETIGMYPPESDASSLPPQLPASPSSGTSSQASPETSPAPSES</sequence>